<proteinExistence type="predicted"/>
<dbReference type="EMBL" id="VIEB01000235">
    <property type="protein sequence ID" value="TQD99453.1"/>
    <property type="molecule type" value="Genomic_DNA"/>
</dbReference>
<evidence type="ECO:0000313" key="2">
    <source>
        <dbReference type="Proteomes" id="UP000315295"/>
    </source>
</evidence>
<keyword evidence="2" id="KW-1185">Reference proteome</keyword>
<accession>A0A540MKY7</accession>
<evidence type="ECO:0000313" key="1">
    <source>
        <dbReference type="EMBL" id="TQD99453.1"/>
    </source>
</evidence>
<organism evidence="1 2">
    <name type="scientific">Malus baccata</name>
    <name type="common">Siberian crab apple</name>
    <name type="synonym">Pyrus baccata</name>
    <dbReference type="NCBI Taxonomy" id="106549"/>
    <lineage>
        <taxon>Eukaryota</taxon>
        <taxon>Viridiplantae</taxon>
        <taxon>Streptophyta</taxon>
        <taxon>Embryophyta</taxon>
        <taxon>Tracheophyta</taxon>
        <taxon>Spermatophyta</taxon>
        <taxon>Magnoliopsida</taxon>
        <taxon>eudicotyledons</taxon>
        <taxon>Gunneridae</taxon>
        <taxon>Pentapetalae</taxon>
        <taxon>rosids</taxon>
        <taxon>fabids</taxon>
        <taxon>Rosales</taxon>
        <taxon>Rosaceae</taxon>
        <taxon>Amygdaloideae</taxon>
        <taxon>Maleae</taxon>
        <taxon>Malus</taxon>
    </lineage>
</organism>
<dbReference type="Proteomes" id="UP000315295">
    <property type="component" value="Unassembled WGS sequence"/>
</dbReference>
<sequence length="111" mass="12731">MALSLHFLQPCHFLEYERCHFSKLRTLAAPLSQTKTPAPISKKYDNLSRATSTISTSMHYLQPLNNTHSSLQKPKTNESLPWKCWHMVAPIFPQRSTLPLTFLNMCPFGDI</sequence>
<comment type="caution">
    <text evidence="1">The sequence shown here is derived from an EMBL/GenBank/DDBJ whole genome shotgun (WGS) entry which is preliminary data.</text>
</comment>
<name>A0A540MKY7_MALBA</name>
<dbReference type="AlphaFoldDB" id="A0A540MKY7"/>
<reference evidence="1 2" key="1">
    <citation type="journal article" date="2019" name="G3 (Bethesda)">
        <title>Sequencing of a Wild Apple (Malus baccata) Genome Unravels the Differences Between Cultivated and Wild Apple Species Regarding Disease Resistance and Cold Tolerance.</title>
        <authorList>
            <person name="Chen X."/>
        </authorList>
    </citation>
    <scope>NUCLEOTIDE SEQUENCE [LARGE SCALE GENOMIC DNA]</scope>
    <source>
        <strain evidence="2">cv. Shandingzi</strain>
        <tissue evidence="1">Leaves</tissue>
    </source>
</reference>
<protein>
    <submittedName>
        <fullName evidence="1">Uncharacterized protein</fullName>
    </submittedName>
</protein>
<gene>
    <name evidence="1" type="ORF">C1H46_014927</name>
</gene>